<dbReference type="SUPFAM" id="SSF49764">
    <property type="entry name" value="HSP20-like chaperones"/>
    <property type="match status" value="1"/>
</dbReference>
<evidence type="ECO:0000256" key="2">
    <source>
        <dbReference type="RuleBase" id="RU003616"/>
    </source>
</evidence>
<dbReference type="CDD" id="cd06464">
    <property type="entry name" value="ACD_sHsps-like"/>
    <property type="match status" value="1"/>
</dbReference>
<dbReference type="RefSeq" id="WP_377348083.1">
    <property type="nucleotide sequence ID" value="NZ_JBHLTP010000010.1"/>
</dbReference>
<dbReference type="Pfam" id="PF00011">
    <property type="entry name" value="HSP20"/>
    <property type="match status" value="1"/>
</dbReference>
<dbReference type="EMBL" id="JBHLTP010000010">
    <property type="protein sequence ID" value="MFC0524272.1"/>
    <property type="molecule type" value="Genomic_DNA"/>
</dbReference>
<reference evidence="4 5" key="1">
    <citation type="submission" date="2024-09" db="EMBL/GenBank/DDBJ databases">
        <authorList>
            <person name="Sun Q."/>
            <person name="Mori K."/>
        </authorList>
    </citation>
    <scope>NUCLEOTIDE SEQUENCE [LARGE SCALE GENOMIC DNA]</scope>
    <source>
        <strain evidence="4 5">NCAIM B.02529</strain>
    </source>
</reference>
<evidence type="ECO:0000313" key="4">
    <source>
        <dbReference type="EMBL" id="MFC0524272.1"/>
    </source>
</evidence>
<organism evidence="4 5">
    <name type="scientific">Pontibacillus salicampi</name>
    <dbReference type="NCBI Taxonomy" id="1449801"/>
    <lineage>
        <taxon>Bacteria</taxon>
        <taxon>Bacillati</taxon>
        <taxon>Bacillota</taxon>
        <taxon>Bacilli</taxon>
        <taxon>Bacillales</taxon>
        <taxon>Bacillaceae</taxon>
        <taxon>Pontibacillus</taxon>
    </lineage>
</organism>
<comment type="similarity">
    <text evidence="1 2">Belongs to the small heat shock protein (HSP20) family.</text>
</comment>
<name>A0ABV6LPF8_9BACI</name>
<comment type="caution">
    <text evidence="4">The sequence shown here is derived from an EMBL/GenBank/DDBJ whole genome shotgun (WGS) entry which is preliminary data.</text>
</comment>
<accession>A0ABV6LPF8</accession>
<dbReference type="InterPro" id="IPR002068">
    <property type="entry name" value="A-crystallin/Hsp20_dom"/>
</dbReference>
<protein>
    <submittedName>
        <fullName evidence="4">Hsp20/alpha crystallin family protein</fullName>
    </submittedName>
</protein>
<evidence type="ECO:0000259" key="3">
    <source>
        <dbReference type="PROSITE" id="PS01031"/>
    </source>
</evidence>
<feature type="domain" description="SHSP" evidence="3">
    <location>
        <begin position="31"/>
        <end position="146"/>
    </location>
</feature>
<keyword evidence="5" id="KW-1185">Reference proteome</keyword>
<sequence length="148" mass="17318">MKKDKGKLDWEAFSKNIDNVLGEDFWNEMHHMIPKRGPAYDMYEMEDHAVIIIELPDLRSPEEVILKQHGTDLILKGSLPYRYPVNKEDLLHQERLLGPFKRTIEIPFHYTPQDIRTTYKNGLLCIHIQKNSASDGIPIIMETEEETT</sequence>
<dbReference type="InterPro" id="IPR008978">
    <property type="entry name" value="HSP20-like_chaperone"/>
</dbReference>
<dbReference type="Proteomes" id="UP001589836">
    <property type="component" value="Unassembled WGS sequence"/>
</dbReference>
<dbReference type="PROSITE" id="PS01031">
    <property type="entry name" value="SHSP"/>
    <property type="match status" value="1"/>
</dbReference>
<evidence type="ECO:0000256" key="1">
    <source>
        <dbReference type="PROSITE-ProRule" id="PRU00285"/>
    </source>
</evidence>
<evidence type="ECO:0000313" key="5">
    <source>
        <dbReference type="Proteomes" id="UP001589836"/>
    </source>
</evidence>
<proteinExistence type="inferred from homology"/>
<dbReference type="Gene3D" id="2.60.40.790">
    <property type="match status" value="1"/>
</dbReference>
<gene>
    <name evidence="4" type="ORF">ACFFGV_11915</name>
</gene>